<name>A0AAW9NV53_9BACL</name>
<dbReference type="InterPro" id="IPR011066">
    <property type="entry name" value="MscS_channel_C_sf"/>
</dbReference>
<keyword evidence="3" id="KW-1003">Cell membrane</keyword>
<dbReference type="GO" id="GO:0055085">
    <property type="term" value="P:transmembrane transport"/>
    <property type="evidence" value="ECO:0007669"/>
    <property type="project" value="InterPro"/>
</dbReference>
<dbReference type="Proteomes" id="UP001344888">
    <property type="component" value="Unassembled WGS sequence"/>
</dbReference>
<evidence type="ECO:0000259" key="8">
    <source>
        <dbReference type="Pfam" id="PF00924"/>
    </source>
</evidence>
<keyword evidence="4 7" id="KW-0812">Transmembrane</keyword>
<dbReference type="Gene3D" id="2.30.30.60">
    <property type="match status" value="1"/>
</dbReference>
<dbReference type="PANTHER" id="PTHR30566:SF5">
    <property type="entry name" value="MECHANOSENSITIVE ION CHANNEL PROTEIN 1, MITOCHONDRIAL-RELATED"/>
    <property type="match status" value="1"/>
</dbReference>
<dbReference type="SUPFAM" id="SSF50182">
    <property type="entry name" value="Sm-like ribonucleoproteins"/>
    <property type="match status" value="1"/>
</dbReference>
<dbReference type="InterPro" id="IPR006686">
    <property type="entry name" value="MscS_channel_CS"/>
</dbReference>
<evidence type="ECO:0000313" key="11">
    <source>
        <dbReference type="Proteomes" id="UP001344888"/>
    </source>
</evidence>
<evidence type="ECO:0000256" key="2">
    <source>
        <dbReference type="ARBA" id="ARBA00008017"/>
    </source>
</evidence>
<keyword evidence="5 7" id="KW-1133">Transmembrane helix</keyword>
<dbReference type="InterPro" id="IPR023408">
    <property type="entry name" value="MscS_beta-dom_sf"/>
</dbReference>
<evidence type="ECO:0000256" key="6">
    <source>
        <dbReference type="ARBA" id="ARBA00023136"/>
    </source>
</evidence>
<dbReference type="SUPFAM" id="SSF82861">
    <property type="entry name" value="Mechanosensitive channel protein MscS (YggB), transmembrane region"/>
    <property type="match status" value="1"/>
</dbReference>
<dbReference type="Gene3D" id="3.30.70.100">
    <property type="match status" value="1"/>
</dbReference>
<keyword evidence="6 7" id="KW-0472">Membrane</keyword>
<dbReference type="SUPFAM" id="SSF82689">
    <property type="entry name" value="Mechanosensitive channel protein MscS (YggB), C-terminal domain"/>
    <property type="match status" value="1"/>
</dbReference>
<feature type="domain" description="Mechanosensitive ion channel MscS C-terminal" evidence="9">
    <location>
        <begin position="264"/>
        <end position="343"/>
    </location>
</feature>
<dbReference type="AlphaFoldDB" id="A0AAW9NV53"/>
<organism evidence="10 11">
    <name type="scientific">Metasolibacillus meyeri</name>
    <dbReference type="NCBI Taxonomy" id="1071052"/>
    <lineage>
        <taxon>Bacteria</taxon>
        <taxon>Bacillati</taxon>
        <taxon>Bacillota</taxon>
        <taxon>Bacilli</taxon>
        <taxon>Bacillales</taxon>
        <taxon>Caryophanaceae</taxon>
        <taxon>Metasolibacillus</taxon>
    </lineage>
</organism>
<evidence type="ECO:0000256" key="1">
    <source>
        <dbReference type="ARBA" id="ARBA00004651"/>
    </source>
</evidence>
<dbReference type="InterPro" id="IPR049278">
    <property type="entry name" value="MS_channel_C"/>
</dbReference>
<evidence type="ECO:0000256" key="4">
    <source>
        <dbReference type="ARBA" id="ARBA00022692"/>
    </source>
</evidence>
<protein>
    <submittedName>
        <fullName evidence="10">Mechanosensitive ion channel family protein</fullName>
    </submittedName>
</protein>
<feature type="transmembrane region" description="Helical" evidence="7">
    <location>
        <begin position="165"/>
        <end position="182"/>
    </location>
</feature>
<gene>
    <name evidence="10" type="ORF">P9B03_06675</name>
</gene>
<dbReference type="InterPro" id="IPR010920">
    <property type="entry name" value="LSM_dom_sf"/>
</dbReference>
<evidence type="ECO:0000256" key="7">
    <source>
        <dbReference type="SAM" id="Phobius"/>
    </source>
</evidence>
<evidence type="ECO:0000313" key="10">
    <source>
        <dbReference type="EMBL" id="MEC1178163.1"/>
    </source>
</evidence>
<feature type="transmembrane region" description="Helical" evidence="7">
    <location>
        <begin position="20"/>
        <end position="46"/>
    </location>
</feature>
<comment type="caution">
    <text evidence="10">The sequence shown here is derived from an EMBL/GenBank/DDBJ whole genome shotgun (WGS) entry which is preliminary data.</text>
</comment>
<reference evidence="10 11" key="1">
    <citation type="submission" date="2023-03" db="EMBL/GenBank/DDBJ databases">
        <title>Bacillus Genome Sequencing.</title>
        <authorList>
            <person name="Dunlap C."/>
        </authorList>
    </citation>
    <scope>NUCLEOTIDE SEQUENCE [LARGE SCALE GENOMIC DNA]</scope>
    <source>
        <strain evidence="10 11">B-59205</strain>
    </source>
</reference>
<evidence type="ECO:0000256" key="3">
    <source>
        <dbReference type="ARBA" id="ARBA00022475"/>
    </source>
</evidence>
<comment type="similarity">
    <text evidence="2">Belongs to the MscS (TC 1.A.23) family.</text>
</comment>
<dbReference type="InterPro" id="IPR011014">
    <property type="entry name" value="MscS_channel_TM-2"/>
</dbReference>
<dbReference type="EMBL" id="JARSFG010000010">
    <property type="protein sequence ID" value="MEC1178163.1"/>
    <property type="molecule type" value="Genomic_DNA"/>
</dbReference>
<feature type="transmembrane region" description="Helical" evidence="7">
    <location>
        <begin position="67"/>
        <end position="85"/>
    </location>
</feature>
<dbReference type="PANTHER" id="PTHR30566">
    <property type="entry name" value="YNAI-RELATED MECHANOSENSITIVE ION CHANNEL"/>
    <property type="match status" value="1"/>
</dbReference>
<dbReference type="InterPro" id="IPR006685">
    <property type="entry name" value="MscS_channel_2nd"/>
</dbReference>
<comment type="subcellular location">
    <subcellularLocation>
        <location evidence="1">Cell membrane</location>
        <topology evidence="1">Multi-pass membrane protein</topology>
    </subcellularLocation>
</comment>
<dbReference type="Gene3D" id="1.10.287.1260">
    <property type="match status" value="1"/>
</dbReference>
<accession>A0AAW9NV53</accession>
<dbReference type="RefSeq" id="WP_326122690.1">
    <property type="nucleotide sequence ID" value="NZ_JARSFG010000010.1"/>
</dbReference>
<dbReference type="PROSITE" id="PS01246">
    <property type="entry name" value="UPF0003"/>
    <property type="match status" value="1"/>
</dbReference>
<dbReference type="GO" id="GO:0005886">
    <property type="term" value="C:plasma membrane"/>
    <property type="evidence" value="ECO:0007669"/>
    <property type="project" value="UniProtKB-SubCell"/>
</dbReference>
<feature type="transmembrane region" description="Helical" evidence="7">
    <location>
        <begin position="97"/>
        <end position="118"/>
    </location>
</feature>
<feature type="domain" description="Mechanosensitive ion channel MscS" evidence="8">
    <location>
        <begin position="184"/>
        <end position="252"/>
    </location>
</feature>
<dbReference type="Pfam" id="PF00924">
    <property type="entry name" value="MS_channel_2nd"/>
    <property type="match status" value="1"/>
</dbReference>
<keyword evidence="11" id="KW-1185">Reference proteome</keyword>
<evidence type="ECO:0000256" key="5">
    <source>
        <dbReference type="ARBA" id="ARBA00022989"/>
    </source>
</evidence>
<sequence length="354" mass="40642">MIESFHQFFTDLQDVTWQSIGTAIALLLAGLVVQQYIMKPLINWLGRFFEKRGKVFEARVLTQFSSAIRYAFLTCIIFISVSIVLDQWLITNPKTTNLFWSFMLFFIFKGFADVITYYIDHPQSIHTQQKQQHVLMPFFLRIGKVTTYVAALFAIASLWDFNINGFLTGIGLTGVAIAFGIRDTLGHFFGGMSVALDKPFQIGDWVATEDQKIEGIVEDVNLRSTVIQTGDKGLVYIPNAYLANRPLYNLSKREKRKCEFYLYVATSNSEAILREVCEHLQGQIYLHKETEKDIIHVYIDELRPTSYRILVRFFVATNDGGQMQAVKQDMLFATKHIFEQAGIVYAADEIWVQM</sequence>
<dbReference type="Pfam" id="PF21082">
    <property type="entry name" value="MS_channel_3rd"/>
    <property type="match status" value="1"/>
</dbReference>
<feature type="transmembrane region" description="Helical" evidence="7">
    <location>
        <begin position="138"/>
        <end position="159"/>
    </location>
</feature>
<proteinExistence type="inferred from homology"/>
<evidence type="ECO:0000259" key="9">
    <source>
        <dbReference type="Pfam" id="PF21082"/>
    </source>
</evidence>